<evidence type="ECO:0000313" key="2">
    <source>
        <dbReference type="Proteomes" id="UP000670092"/>
    </source>
</evidence>
<gene>
    <name evidence="1" type="ORF">I7I52_08762</name>
</gene>
<evidence type="ECO:0000313" key="1">
    <source>
        <dbReference type="EMBL" id="KAG5298711.1"/>
    </source>
</evidence>
<dbReference type="OrthoDB" id="5357513at2759"/>
<dbReference type="AlphaFoldDB" id="A0A8H8D1Y4"/>
<proteinExistence type="predicted"/>
<dbReference type="Proteomes" id="UP000670092">
    <property type="component" value="Unassembled WGS sequence"/>
</dbReference>
<reference evidence="1 2" key="1">
    <citation type="submission" date="2021-01" db="EMBL/GenBank/DDBJ databases">
        <title>Chromosome-level genome assembly of a human fungal pathogen reveals clustering of transcriptionally co-regulated genes.</title>
        <authorList>
            <person name="Voorhies M."/>
            <person name="Cohen S."/>
            <person name="Shea T.P."/>
            <person name="Petrus S."/>
            <person name="Munoz J.F."/>
            <person name="Poplawski S."/>
            <person name="Goldman W.E."/>
            <person name="Michael T."/>
            <person name="Cuomo C.A."/>
            <person name="Sil A."/>
            <person name="Beyhan S."/>
        </authorList>
    </citation>
    <scope>NUCLEOTIDE SEQUENCE [LARGE SCALE GENOMIC DNA]</scope>
    <source>
        <strain evidence="1 2">G184AR</strain>
    </source>
</reference>
<protein>
    <submittedName>
        <fullName evidence="1">Uncharacterized protein</fullName>
    </submittedName>
</protein>
<dbReference type="EMBL" id="JAEVHI010000002">
    <property type="protein sequence ID" value="KAG5298711.1"/>
    <property type="molecule type" value="Genomic_DNA"/>
</dbReference>
<organism evidence="1 2">
    <name type="scientific">Ajellomyces capsulatus</name>
    <name type="common">Darling's disease fungus</name>
    <name type="synonym">Histoplasma capsulatum</name>
    <dbReference type="NCBI Taxonomy" id="5037"/>
    <lineage>
        <taxon>Eukaryota</taxon>
        <taxon>Fungi</taxon>
        <taxon>Dikarya</taxon>
        <taxon>Ascomycota</taxon>
        <taxon>Pezizomycotina</taxon>
        <taxon>Eurotiomycetes</taxon>
        <taxon>Eurotiomycetidae</taxon>
        <taxon>Onygenales</taxon>
        <taxon>Ajellomycetaceae</taxon>
        <taxon>Histoplasma</taxon>
    </lineage>
</organism>
<dbReference type="VEuPathDB" id="FungiDB:I7I52_08762"/>
<sequence>MELWPSNGGQDSQKRAELVSFEGWYEGVGGKREGKGNNKGERSTTQRCTTTIIYSCVGRTGEGNKLELFNKKLSRERRTLVQSLGQKKYIWRYF</sequence>
<comment type="caution">
    <text evidence="1">The sequence shown here is derived from an EMBL/GenBank/DDBJ whole genome shotgun (WGS) entry which is preliminary data.</text>
</comment>
<name>A0A8H8D1Y4_AJECA</name>
<accession>A0A8H8D1Y4</accession>